<protein>
    <submittedName>
        <fullName evidence="2">Uncharacterized protein</fullName>
    </submittedName>
</protein>
<sequence length="253" mass="28637">MSDVQFRRAGRYQNDSHPIDNSRYEMPTTGTAEVVPQFTAAAHGPPEGTQYRGRYFRDPNDRRGAGVGQAVTTAPSHALEDERKDISYPTCGDVDASTPRTVPAYGPGKENAPPSEEMSWPHHQHRQKLAPTDRQTARVPLSSRSRNDNCRANQPRRVASPLITEKHAQYSPPEIADYTKRECPITPFGLRFRYRQFCRDMGELWVDCRTQVKGKVTLIIKGPVPVDNFQEDYDLADRRSARNARKSPTSARR</sequence>
<organism evidence="2 3">
    <name type="scientific">Discina gigas</name>
    <dbReference type="NCBI Taxonomy" id="1032678"/>
    <lineage>
        <taxon>Eukaryota</taxon>
        <taxon>Fungi</taxon>
        <taxon>Dikarya</taxon>
        <taxon>Ascomycota</taxon>
        <taxon>Pezizomycotina</taxon>
        <taxon>Pezizomycetes</taxon>
        <taxon>Pezizales</taxon>
        <taxon>Discinaceae</taxon>
        <taxon>Discina</taxon>
    </lineage>
</organism>
<dbReference type="Proteomes" id="UP001447188">
    <property type="component" value="Unassembled WGS sequence"/>
</dbReference>
<evidence type="ECO:0000313" key="3">
    <source>
        <dbReference type="Proteomes" id="UP001447188"/>
    </source>
</evidence>
<dbReference type="EMBL" id="JBBBZM010000103">
    <property type="protein sequence ID" value="KAL0634123.1"/>
    <property type="molecule type" value="Genomic_DNA"/>
</dbReference>
<evidence type="ECO:0000256" key="1">
    <source>
        <dbReference type="SAM" id="MobiDB-lite"/>
    </source>
</evidence>
<proteinExistence type="predicted"/>
<evidence type="ECO:0000313" key="2">
    <source>
        <dbReference type="EMBL" id="KAL0634123.1"/>
    </source>
</evidence>
<accession>A0ABR3GDV7</accession>
<feature type="region of interest" description="Disordered" evidence="1">
    <location>
        <begin position="1"/>
        <end position="158"/>
    </location>
</feature>
<reference evidence="2 3" key="1">
    <citation type="submission" date="2024-02" db="EMBL/GenBank/DDBJ databases">
        <title>Discinaceae phylogenomics.</title>
        <authorList>
            <person name="Dirks A.C."/>
            <person name="James T.Y."/>
        </authorList>
    </citation>
    <scope>NUCLEOTIDE SEQUENCE [LARGE SCALE GENOMIC DNA]</scope>
    <source>
        <strain evidence="2 3">ACD0624</strain>
    </source>
</reference>
<comment type="caution">
    <text evidence="2">The sequence shown here is derived from an EMBL/GenBank/DDBJ whole genome shotgun (WGS) entry which is preliminary data.</text>
</comment>
<name>A0ABR3GDV7_9PEZI</name>
<keyword evidence="3" id="KW-1185">Reference proteome</keyword>
<gene>
    <name evidence="2" type="ORF">Q9L58_006930</name>
</gene>
<feature type="compositionally biased region" description="Basic and acidic residues" evidence="1">
    <location>
        <begin position="55"/>
        <end position="64"/>
    </location>
</feature>